<feature type="region of interest" description="Disordered" evidence="1">
    <location>
        <begin position="1"/>
        <end position="43"/>
    </location>
</feature>
<sequence>MEEESTGRAREDEIVAERGGIGRQPAGDVGCRRGRSGAQFGAKNWGKVGENMEELEGNRFHSV</sequence>
<evidence type="ECO:0000256" key="1">
    <source>
        <dbReference type="SAM" id="MobiDB-lite"/>
    </source>
</evidence>
<dbReference type="Proteomes" id="UP000008021">
    <property type="component" value="Chromosome 8"/>
</dbReference>
<dbReference type="EnsemblPlants" id="OMERI08G08230.1">
    <property type="protein sequence ID" value="OMERI08G08230.1"/>
    <property type="gene ID" value="OMERI08G08230"/>
</dbReference>
<dbReference type="HOGENOM" id="CLU_2889647_0_0_1"/>
<proteinExistence type="predicted"/>
<name>A0A0E0EJY3_9ORYZ</name>
<feature type="compositionally biased region" description="Basic and acidic residues" evidence="1">
    <location>
        <begin position="1"/>
        <end position="16"/>
    </location>
</feature>
<reference evidence="2" key="2">
    <citation type="submission" date="2018-05" db="EMBL/GenBank/DDBJ databases">
        <title>OmerRS3 (Oryza meridionalis Reference Sequence Version 3).</title>
        <authorList>
            <person name="Zhang J."/>
            <person name="Kudrna D."/>
            <person name="Lee S."/>
            <person name="Talag J."/>
            <person name="Welchert J."/>
            <person name="Wing R.A."/>
        </authorList>
    </citation>
    <scope>NUCLEOTIDE SEQUENCE [LARGE SCALE GENOMIC DNA]</scope>
    <source>
        <strain evidence="2">cv. OR44</strain>
    </source>
</reference>
<evidence type="ECO:0008006" key="4">
    <source>
        <dbReference type="Google" id="ProtNLM"/>
    </source>
</evidence>
<organism evidence="2">
    <name type="scientific">Oryza meridionalis</name>
    <dbReference type="NCBI Taxonomy" id="40149"/>
    <lineage>
        <taxon>Eukaryota</taxon>
        <taxon>Viridiplantae</taxon>
        <taxon>Streptophyta</taxon>
        <taxon>Embryophyta</taxon>
        <taxon>Tracheophyta</taxon>
        <taxon>Spermatophyta</taxon>
        <taxon>Magnoliopsida</taxon>
        <taxon>Liliopsida</taxon>
        <taxon>Poales</taxon>
        <taxon>Poaceae</taxon>
        <taxon>BOP clade</taxon>
        <taxon>Oryzoideae</taxon>
        <taxon>Oryzeae</taxon>
        <taxon>Oryzinae</taxon>
        <taxon>Oryza</taxon>
    </lineage>
</organism>
<dbReference type="Gramene" id="OMERI08G08230.1">
    <property type="protein sequence ID" value="OMERI08G08230.1"/>
    <property type="gene ID" value="OMERI08G08230"/>
</dbReference>
<protein>
    <recommendedName>
        <fullName evidence="4">DUF834 domain-containing protein</fullName>
    </recommendedName>
</protein>
<keyword evidence="3" id="KW-1185">Reference proteome</keyword>
<evidence type="ECO:0000313" key="2">
    <source>
        <dbReference type="EnsemblPlants" id="OMERI08G08230.1"/>
    </source>
</evidence>
<dbReference type="AlphaFoldDB" id="A0A0E0EJY3"/>
<reference evidence="2" key="1">
    <citation type="submission" date="2015-04" db="UniProtKB">
        <authorList>
            <consortium name="EnsemblPlants"/>
        </authorList>
    </citation>
    <scope>IDENTIFICATION</scope>
</reference>
<accession>A0A0E0EJY3</accession>
<evidence type="ECO:0000313" key="3">
    <source>
        <dbReference type="Proteomes" id="UP000008021"/>
    </source>
</evidence>